<keyword evidence="3" id="KW-1185">Reference proteome</keyword>
<keyword evidence="1" id="KW-1133">Transmembrane helix</keyword>
<evidence type="ECO:0000313" key="3">
    <source>
        <dbReference type="Proteomes" id="UP000196027"/>
    </source>
</evidence>
<accession>A0A1Y0I800</accession>
<sequence length="597" mass="66630">MVRQAAIISFKDAVKLCTVWLIFFTLFGSLSAQSDTLSVRVDKNKIYETDTLTLQIEGEVELDLSLGGLLSLGRSDFPAPDTTPLLSQFEILSQNQQYNMRHINGETKAQITWQYTLAPKQTGKLTIPALTLKDDSSEPIAIEVLPGQSKPGDGTPSLAFFETEIDKQTVYLQEQVIFTVRFFHTGNARGDLSQPEHKDIIIELLDENRYNTMRYNINYEVIERKYVLFPQVTGTIIVPKIEFSGQVRNLRRRMEYKRAYSTDQTISVKSIPDTFTGTHWLPLRSLTLKESWDKDPAEITVGDALNRSISLQAIAALGSALPNIPADNNTNLKLYPAPLEKNSTPNPLGAEATAEQNIAVIAVEPGTITLPAIRIPWWDTAQDIEQIAEIPARTIHILPDATQPEPVPTAPVAIQDDIGNDTEKTPQLQTINTNGETVIWQWLSFGLAALWLLTIIAIILIIRNRQNTAPAPTKPVGHNPEWKHVFAAFSAGEKNAISLLIRQLQHENTGGAAATGDLRGQPFINLEWVKRYFDSPELTKLLNAYERELYGVNSKRSIDSQIQLGTNINAVMKRCLKNVSSRTPKTKQSDLPDLYPN</sequence>
<feature type="transmembrane region" description="Helical" evidence="1">
    <location>
        <begin position="439"/>
        <end position="462"/>
    </location>
</feature>
<dbReference type="PANTHER" id="PTHR40940:SF1">
    <property type="entry name" value="PROTEIN BATD"/>
    <property type="match status" value="1"/>
</dbReference>
<dbReference type="AlphaFoldDB" id="A0A1Y0I800"/>
<keyword evidence="1" id="KW-0812">Transmembrane</keyword>
<dbReference type="OrthoDB" id="5293418at2"/>
<keyword evidence="1" id="KW-0472">Membrane</keyword>
<dbReference type="PANTHER" id="PTHR40940">
    <property type="entry name" value="PROTEIN BATD-RELATED"/>
    <property type="match status" value="1"/>
</dbReference>
<evidence type="ECO:0000313" key="2">
    <source>
        <dbReference type="EMBL" id="ARU56581.1"/>
    </source>
</evidence>
<dbReference type="Proteomes" id="UP000196027">
    <property type="component" value="Chromosome"/>
</dbReference>
<evidence type="ECO:0000256" key="1">
    <source>
        <dbReference type="SAM" id="Phobius"/>
    </source>
</evidence>
<reference evidence="2 3" key="1">
    <citation type="submission" date="2017-05" db="EMBL/GenBank/DDBJ databases">
        <title>Genomic insights into alkan degradation activity of Oleiphilus messinensis.</title>
        <authorList>
            <person name="Kozyavkin S.A."/>
            <person name="Slesarev A.I."/>
            <person name="Golyshin P.N."/>
            <person name="Korzhenkov A."/>
            <person name="Golyshina O.N."/>
            <person name="Toshchakov S.V."/>
        </authorList>
    </citation>
    <scope>NUCLEOTIDE SEQUENCE [LARGE SCALE GENOMIC DNA]</scope>
    <source>
        <strain evidence="2 3">ME102</strain>
    </source>
</reference>
<name>A0A1Y0I800_9GAMM</name>
<organism evidence="2 3">
    <name type="scientific">Oleiphilus messinensis</name>
    <dbReference type="NCBI Taxonomy" id="141451"/>
    <lineage>
        <taxon>Bacteria</taxon>
        <taxon>Pseudomonadati</taxon>
        <taxon>Pseudomonadota</taxon>
        <taxon>Gammaproteobacteria</taxon>
        <taxon>Oceanospirillales</taxon>
        <taxon>Oleiphilaceae</taxon>
        <taxon>Oleiphilus</taxon>
    </lineage>
</organism>
<dbReference type="RefSeq" id="WP_087461553.1">
    <property type="nucleotide sequence ID" value="NZ_CP021425.1"/>
</dbReference>
<gene>
    <name evidence="2" type="ORF">OLMES_2528</name>
</gene>
<dbReference type="KEGG" id="ome:OLMES_2528"/>
<protein>
    <submittedName>
        <fullName evidence="2">BatD family membrane protein</fullName>
    </submittedName>
</protein>
<proteinExistence type="predicted"/>
<dbReference type="Pfam" id="PF13584">
    <property type="entry name" value="BatD"/>
    <property type="match status" value="1"/>
</dbReference>
<dbReference type="InterPro" id="IPR025738">
    <property type="entry name" value="BatD"/>
</dbReference>
<dbReference type="EMBL" id="CP021425">
    <property type="protein sequence ID" value="ARU56581.1"/>
    <property type="molecule type" value="Genomic_DNA"/>
</dbReference>